<evidence type="ECO:0000313" key="5">
    <source>
        <dbReference type="EMBL" id="KAH7641585.1"/>
    </source>
</evidence>
<dbReference type="GO" id="GO:0006508">
    <property type="term" value="P:proteolysis"/>
    <property type="evidence" value="ECO:0007669"/>
    <property type="project" value="InterPro"/>
</dbReference>
<evidence type="ECO:0000256" key="3">
    <source>
        <dbReference type="PROSITE-ProRule" id="PRU01379"/>
    </source>
</evidence>
<comment type="cofactor">
    <cofactor evidence="1">
        <name>Zn(2+)</name>
        <dbReference type="ChEBI" id="CHEBI:29105"/>
    </cofactor>
</comment>
<dbReference type="Proteomes" id="UP000828236">
    <property type="component" value="Unassembled WGS sequence"/>
</dbReference>
<dbReference type="Pfam" id="PF18027">
    <property type="entry name" value="Pepdidase_M14_N"/>
    <property type="match status" value="1"/>
</dbReference>
<name>A0A9D4P1Z5_DERFA</name>
<dbReference type="Pfam" id="PF00246">
    <property type="entry name" value="Peptidase_M14"/>
    <property type="match status" value="1"/>
</dbReference>
<feature type="active site" description="Proton donor/acceptor" evidence="3">
    <location>
        <position position="1251"/>
    </location>
</feature>
<organism evidence="5">
    <name type="scientific">Dermatophagoides farinae</name>
    <name type="common">American house dust mite</name>
    <dbReference type="NCBI Taxonomy" id="6954"/>
    <lineage>
        <taxon>Eukaryota</taxon>
        <taxon>Metazoa</taxon>
        <taxon>Ecdysozoa</taxon>
        <taxon>Arthropoda</taxon>
        <taxon>Chelicerata</taxon>
        <taxon>Arachnida</taxon>
        <taxon>Acari</taxon>
        <taxon>Acariformes</taxon>
        <taxon>Sarcoptiformes</taxon>
        <taxon>Astigmata</taxon>
        <taxon>Psoroptidia</taxon>
        <taxon>Analgoidea</taxon>
        <taxon>Pyroglyphidae</taxon>
        <taxon>Dermatophagoidinae</taxon>
        <taxon>Dermatophagoides</taxon>
    </lineage>
</organism>
<dbReference type="PANTHER" id="PTHR12756:SF11">
    <property type="entry name" value="CYTOSOLIC CARBOXYPEPTIDASE 1"/>
    <property type="match status" value="1"/>
</dbReference>
<dbReference type="Gene3D" id="2.60.40.3120">
    <property type="match status" value="1"/>
</dbReference>
<accession>A0A9D4P1Z5</accession>
<feature type="domain" description="Peptidase M14" evidence="4">
    <location>
        <begin position="955"/>
        <end position="1286"/>
    </location>
</feature>
<evidence type="ECO:0000259" key="4">
    <source>
        <dbReference type="PROSITE" id="PS52035"/>
    </source>
</evidence>
<proteinExistence type="inferred from homology"/>
<reference evidence="5" key="2">
    <citation type="journal article" date="2021" name="World Allergy Organ. J.">
        <title>Chromosome-level assembly of Dermatophagoides farinae genome and transcriptome reveals two novel allergens Der f 37 and Der f 39.</title>
        <authorList>
            <person name="Chen J."/>
            <person name="Cai Z."/>
            <person name="Fan D."/>
            <person name="Hu J."/>
            <person name="Hou Y."/>
            <person name="He Y."/>
            <person name="Zhang Z."/>
            <person name="Zhao Z."/>
            <person name="Gao P."/>
            <person name="Hu W."/>
            <person name="Sun J."/>
            <person name="Li J."/>
            <person name="Ji K."/>
        </authorList>
    </citation>
    <scope>NUCLEOTIDE SEQUENCE</scope>
    <source>
        <strain evidence="5">JKM2019</strain>
    </source>
</reference>
<dbReference type="GO" id="GO:0008270">
    <property type="term" value="F:zinc ion binding"/>
    <property type="evidence" value="ECO:0007669"/>
    <property type="project" value="InterPro"/>
</dbReference>
<dbReference type="OrthoDB" id="10253041at2759"/>
<reference evidence="5" key="1">
    <citation type="submission" date="2020-06" db="EMBL/GenBank/DDBJ databases">
        <authorList>
            <person name="Ji K."/>
            <person name="Li J."/>
        </authorList>
    </citation>
    <scope>NUCLEOTIDE SEQUENCE</scope>
    <source>
        <strain evidence="5">JKM2019</strain>
        <tissue evidence="5">Whole body</tissue>
    </source>
</reference>
<comment type="similarity">
    <text evidence="2 3">Belongs to the peptidase M14 family.</text>
</comment>
<dbReference type="InterPro" id="IPR000834">
    <property type="entry name" value="Peptidase_M14"/>
</dbReference>
<dbReference type="SUPFAM" id="SSF53187">
    <property type="entry name" value="Zn-dependent exopeptidases"/>
    <property type="match status" value="1"/>
</dbReference>
<gene>
    <name evidence="5" type="ORF">HUG17_4630</name>
</gene>
<evidence type="ECO:0000256" key="2">
    <source>
        <dbReference type="ARBA" id="ARBA00005988"/>
    </source>
</evidence>
<dbReference type="EMBL" id="SDOV01000004">
    <property type="protein sequence ID" value="KAH7641585.1"/>
    <property type="molecule type" value="Genomic_DNA"/>
</dbReference>
<dbReference type="Gene3D" id="3.40.630.10">
    <property type="entry name" value="Zn peptidases"/>
    <property type="match status" value="1"/>
</dbReference>
<protein>
    <recommendedName>
        <fullName evidence="4">Peptidase M14 domain-containing protein</fullName>
    </recommendedName>
</protein>
<comment type="caution">
    <text evidence="5">The sequence shown here is derived from an EMBL/GenBank/DDBJ whole genome shotgun (WGS) entry which is preliminary data.</text>
</comment>
<evidence type="ECO:0000256" key="1">
    <source>
        <dbReference type="ARBA" id="ARBA00001947"/>
    </source>
</evidence>
<dbReference type="PANTHER" id="PTHR12756">
    <property type="entry name" value="CYTOSOLIC CARBOXYPEPTIDASE"/>
    <property type="match status" value="1"/>
</dbReference>
<sequence>MDTNMNKFDESLYTIEQVKQLFHCLDNNDENLLKKFCDFLNNSSDDVFTIHDSVTKTVSNSTTTNFSSKHLRSKTFLNGECEPNETFESDVEFNRIISSLSNNIRNIQMEFNENKNSTNCEVINSFFSKSNLIQCDLVKIKKFLVLKAASSSERKKSRKDSTSCQSTYNGYINQIMSNRFLFLQLVHFECIIFHYLKCIQQTFPTRSTLSQDVLLSQLQCLFRSYYALIIKLSYESQFVQLVRILHQQSSTITSGILCQYFELIDNKLNHENSGNNKQQQEILDSIINNRSIVIILDYVIILNRLELSCFKENIFNNIIPEFVVNDKNRFDFDENCHIIREYLKQHNHEHLSSQINLVRFGNLVLEKFCSINRFMEKSTLRSRIIIMLFNVCRKLRYDSDRFTTALILSPTLIELLGHCNLYHMEICEQKSLLNLRKEDIIQLEIGEKLIEKDSQLKFYVSVLRDIYGIVSLLLTFTESLITNEYFRSLKMAEVLFQKFMHPFVCSLNGTENDDPNINDDYRYNMNIETISEAYKISNFYRKQFDRVIHYGNRLVVMSSMFIQRLLPSIILPIEDIRNPFRFQYAPNSQTIVKQISEDQEYEVEEDLLIFPGGSDEECLESELFSESELEDTSTSENKKSKEIDSSLAKSYLCFFPETKFHLNDRSNDELKLSCSCDQDRSETEMQQSKNNNEACLSKNSVNQHNKIEDFNWKDTFTAIYDSIKTVIPKEVFPEPELNFHQNNSLVHPMTYPFLRKAIRLKNYHHIKLLDHVGQRLFPDENSKYEIVYDIEKPNDMIDKNHLKFESRFECGNLRKAFIHSSTNNDNEKEYILILNSDVNCTSHTQWFYFYVGQMQKNQKYRFKIINCEKKSILFNSGQQPLFYSCREFEKSGKSWQRIHDDEPMKNNRYMVAYYRNHYVKNKEFKNLLKGKLYYTLEFTFEFPYENDDCYFAFNVPFSFSQLKTCISYWSYMADNHNRRQSENSGYQIFFASQTLCSTLKGNDLPVITITSNAEFNMKHYIMITARVHPSESNSSWILKGFIDFLLQSSDDQSIDVARKNLLDKYIFKIIPMLNPDGVINGCTRTDLQTEDLNRHWGDPSPILHPTIYHSKMLLQCLHTYSGGRNPVAFLDMHGHSRRNNIFSYSCFPMLSWKKSDQQNYYKKHLQNHMCVCMNSTTCKLNNQLESVKNNMDDRVHLAVPPYLTIPLILKYQQSPAFDLDYCSFAMQRDREQTARLVACRQYGIVLTYTIECSASGCDKGPYAGQNLSIIEMEEMGQFLAKSFNFIQFVYCSQQHFPLIQLPDCQKSIYQQNVNKGKISVSNTILNRCARSRTPDKSTTPKQQKIKQMITNLYPDLIEMDSHFVNE</sequence>
<dbReference type="InterPro" id="IPR040626">
    <property type="entry name" value="Pepdidase_M14_N"/>
</dbReference>
<dbReference type="PROSITE" id="PS52035">
    <property type="entry name" value="PEPTIDASE_M14"/>
    <property type="match status" value="1"/>
</dbReference>
<dbReference type="InterPro" id="IPR050821">
    <property type="entry name" value="Cytosolic_carboxypeptidase"/>
</dbReference>
<dbReference type="GO" id="GO:0004181">
    <property type="term" value="F:metallocarboxypeptidase activity"/>
    <property type="evidence" value="ECO:0007669"/>
    <property type="project" value="InterPro"/>
</dbReference>